<gene>
    <name evidence="3" type="ORF">B0H63DRAFT_136256</name>
</gene>
<sequence length="125" mass="13257">MAELAVAAPQVNGVAELSRPDSPSSVNSSTKRKRDASDDGDLDLNGADPTTPKVNGAHPHRDKKALIRDFFDVLQSLDPTGPVILKRPLADALSDGEPSAKRARSEDKPLTVADKTAQGAYRALD</sequence>
<dbReference type="AlphaFoldDB" id="A0AAE0JW15"/>
<feature type="compositionally biased region" description="Basic and acidic residues" evidence="1">
    <location>
        <begin position="98"/>
        <end position="109"/>
    </location>
</feature>
<feature type="non-terminal residue" evidence="3">
    <location>
        <position position="125"/>
    </location>
</feature>
<reference evidence="3" key="1">
    <citation type="journal article" date="2023" name="Mol. Phylogenet. Evol.">
        <title>Genome-scale phylogeny and comparative genomics of the fungal order Sordariales.</title>
        <authorList>
            <person name="Hensen N."/>
            <person name="Bonometti L."/>
            <person name="Westerberg I."/>
            <person name="Brannstrom I.O."/>
            <person name="Guillou S."/>
            <person name="Cros-Aarteil S."/>
            <person name="Calhoun S."/>
            <person name="Haridas S."/>
            <person name="Kuo A."/>
            <person name="Mondo S."/>
            <person name="Pangilinan J."/>
            <person name="Riley R."/>
            <person name="LaButti K."/>
            <person name="Andreopoulos B."/>
            <person name="Lipzen A."/>
            <person name="Chen C."/>
            <person name="Yan M."/>
            <person name="Daum C."/>
            <person name="Ng V."/>
            <person name="Clum A."/>
            <person name="Steindorff A."/>
            <person name="Ohm R.A."/>
            <person name="Martin F."/>
            <person name="Silar P."/>
            <person name="Natvig D.O."/>
            <person name="Lalanne C."/>
            <person name="Gautier V."/>
            <person name="Ament-Velasquez S.L."/>
            <person name="Kruys A."/>
            <person name="Hutchinson M.I."/>
            <person name="Powell A.J."/>
            <person name="Barry K."/>
            <person name="Miller A.N."/>
            <person name="Grigoriev I.V."/>
            <person name="Debuchy R."/>
            <person name="Gladieux P."/>
            <person name="Hiltunen Thoren M."/>
            <person name="Johannesson H."/>
        </authorList>
    </citation>
    <scope>NUCLEOTIDE SEQUENCE</scope>
    <source>
        <strain evidence="3">CBS 232.78</strain>
    </source>
</reference>
<evidence type="ECO:0000256" key="1">
    <source>
        <dbReference type="SAM" id="MobiDB-lite"/>
    </source>
</evidence>
<evidence type="ECO:0000259" key="2">
    <source>
        <dbReference type="Pfam" id="PF25289"/>
    </source>
</evidence>
<evidence type="ECO:0000313" key="3">
    <source>
        <dbReference type="EMBL" id="KAK3365389.1"/>
    </source>
</evidence>
<dbReference type="Proteomes" id="UP001285441">
    <property type="component" value="Unassembled WGS sequence"/>
</dbReference>
<feature type="domain" description="DUF7877" evidence="2">
    <location>
        <begin position="63"/>
        <end position="125"/>
    </location>
</feature>
<accession>A0AAE0JW15</accession>
<dbReference type="EMBL" id="JAULSW010000029">
    <property type="protein sequence ID" value="KAK3365389.1"/>
    <property type="molecule type" value="Genomic_DNA"/>
</dbReference>
<feature type="region of interest" description="Disordered" evidence="1">
    <location>
        <begin position="1"/>
        <end position="61"/>
    </location>
</feature>
<protein>
    <recommendedName>
        <fullName evidence="2">DUF7877 domain-containing protein</fullName>
    </recommendedName>
</protein>
<name>A0AAE0JW15_9PEZI</name>
<keyword evidence="4" id="KW-1185">Reference proteome</keyword>
<dbReference type="Pfam" id="PF25289">
    <property type="entry name" value="DUF7877"/>
    <property type="match status" value="1"/>
</dbReference>
<comment type="caution">
    <text evidence="3">The sequence shown here is derived from an EMBL/GenBank/DDBJ whole genome shotgun (WGS) entry which is preliminary data.</text>
</comment>
<dbReference type="InterPro" id="IPR057199">
    <property type="entry name" value="DUF7877"/>
</dbReference>
<evidence type="ECO:0000313" key="4">
    <source>
        <dbReference type="Proteomes" id="UP001285441"/>
    </source>
</evidence>
<organism evidence="3 4">
    <name type="scientific">Podospora didyma</name>
    <dbReference type="NCBI Taxonomy" id="330526"/>
    <lineage>
        <taxon>Eukaryota</taxon>
        <taxon>Fungi</taxon>
        <taxon>Dikarya</taxon>
        <taxon>Ascomycota</taxon>
        <taxon>Pezizomycotina</taxon>
        <taxon>Sordariomycetes</taxon>
        <taxon>Sordariomycetidae</taxon>
        <taxon>Sordariales</taxon>
        <taxon>Podosporaceae</taxon>
        <taxon>Podospora</taxon>
    </lineage>
</organism>
<feature type="region of interest" description="Disordered" evidence="1">
    <location>
        <begin position="87"/>
        <end position="125"/>
    </location>
</feature>
<reference evidence="3" key="2">
    <citation type="submission" date="2023-06" db="EMBL/GenBank/DDBJ databases">
        <authorList>
            <consortium name="Lawrence Berkeley National Laboratory"/>
            <person name="Haridas S."/>
            <person name="Hensen N."/>
            <person name="Bonometti L."/>
            <person name="Westerberg I."/>
            <person name="Brannstrom I.O."/>
            <person name="Guillou S."/>
            <person name="Cros-Aarteil S."/>
            <person name="Calhoun S."/>
            <person name="Kuo A."/>
            <person name="Mondo S."/>
            <person name="Pangilinan J."/>
            <person name="Riley R."/>
            <person name="LaButti K."/>
            <person name="Andreopoulos B."/>
            <person name="Lipzen A."/>
            <person name="Chen C."/>
            <person name="Yanf M."/>
            <person name="Daum C."/>
            <person name="Ng V."/>
            <person name="Clum A."/>
            <person name="Steindorff A."/>
            <person name="Ohm R."/>
            <person name="Martin F."/>
            <person name="Silar P."/>
            <person name="Natvig D."/>
            <person name="Lalanne C."/>
            <person name="Gautier V."/>
            <person name="Ament-velasquez S.L."/>
            <person name="Kruys A."/>
            <person name="Hutchinson M.I."/>
            <person name="Powell A.J."/>
            <person name="Barry K."/>
            <person name="Miller A.N."/>
            <person name="Grigoriev I.V."/>
            <person name="Debuchy R."/>
            <person name="Gladieux P."/>
            <person name="Thoren M.H."/>
            <person name="Johannesson H."/>
        </authorList>
    </citation>
    <scope>NUCLEOTIDE SEQUENCE</scope>
    <source>
        <strain evidence="3">CBS 232.78</strain>
    </source>
</reference>
<proteinExistence type="predicted"/>
<feature type="compositionally biased region" description="Low complexity" evidence="1">
    <location>
        <begin position="20"/>
        <end position="29"/>
    </location>
</feature>